<proteinExistence type="predicted"/>
<dbReference type="Proteomes" id="UP000807306">
    <property type="component" value="Unassembled WGS sequence"/>
</dbReference>
<keyword evidence="2" id="KW-0472">Membrane</keyword>
<feature type="region of interest" description="Disordered" evidence="1">
    <location>
        <begin position="317"/>
        <end position="343"/>
    </location>
</feature>
<keyword evidence="2" id="KW-1133">Transmembrane helix</keyword>
<gene>
    <name evidence="3" type="ORF">CPB83DRAFT_908734</name>
</gene>
<dbReference type="PANTHER" id="PTHR33973">
    <property type="entry name" value="OS07G0153300 PROTEIN"/>
    <property type="match status" value="1"/>
</dbReference>
<feature type="region of interest" description="Disordered" evidence="1">
    <location>
        <begin position="602"/>
        <end position="642"/>
    </location>
</feature>
<accession>A0A9P6EBR4</accession>
<evidence type="ECO:0000313" key="3">
    <source>
        <dbReference type="EMBL" id="KAF9526032.1"/>
    </source>
</evidence>
<feature type="compositionally biased region" description="Low complexity" evidence="1">
    <location>
        <begin position="406"/>
        <end position="422"/>
    </location>
</feature>
<protein>
    <submittedName>
        <fullName evidence="3">Uncharacterized protein</fullName>
    </submittedName>
</protein>
<evidence type="ECO:0000256" key="1">
    <source>
        <dbReference type="SAM" id="MobiDB-lite"/>
    </source>
</evidence>
<keyword evidence="2" id="KW-0812">Transmembrane</keyword>
<dbReference type="EMBL" id="MU157876">
    <property type="protein sequence ID" value="KAF9526032.1"/>
    <property type="molecule type" value="Genomic_DNA"/>
</dbReference>
<name>A0A9P6EBR4_9AGAR</name>
<organism evidence="3 4">
    <name type="scientific">Crepidotus variabilis</name>
    <dbReference type="NCBI Taxonomy" id="179855"/>
    <lineage>
        <taxon>Eukaryota</taxon>
        <taxon>Fungi</taxon>
        <taxon>Dikarya</taxon>
        <taxon>Basidiomycota</taxon>
        <taxon>Agaricomycotina</taxon>
        <taxon>Agaricomycetes</taxon>
        <taxon>Agaricomycetidae</taxon>
        <taxon>Agaricales</taxon>
        <taxon>Agaricineae</taxon>
        <taxon>Crepidotaceae</taxon>
        <taxon>Crepidotus</taxon>
    </lineage>
</organism>
<reference evidence="3" key="1">
    <citation type="submission" date="2020-11" db="EMBL/GenBank/DDBJ databases">
        <authorList>
            <consortium name="DOE Joint Genome Institute"/>
            <person name="Ahrendt S."/>
            <person name="Riley R."/>
            <person name="Andreopoulos W."/>
            <person name="Labutti K."/>
            <person name="Pangilinan J."/>
            <person name="Ruiz-Duenas F.J."/>
            <person name="Barrasa J.M."/>
            <person name="Sanchez-Garcia M."/>
            <person name="Camarero S."/>
            <person name="Miyauchi S."/>
            <person name="Serrano A."/>
            <person name="Linde D."/>
            <person name="Babiker R."/>
            <person name="Drula E."/>
            <person name="Ayuso-Fernandez I."/>
            <person name="Pacheco R."/>
            <person name="Padilla G."/>
            <person name="Ferreira P."/>
            <person name="Barriuso J."/>
            <person name="Kellner H."/>
            <person name="Castanera R."/>
            <person name="Alfaro M."/>
            <person name="Ramirez L."/>
            <person name="Pisabarro A.G."/>
            <person name="Kuo A."/>
            <person name="Tritt A."/>
            <person name="Lipzen A."/>
            <person name="He G."/>
            <person name="Yan M."/>
            <person name="Ng V."/>
            <person name="Cullen D."/>
            <person name="Martin F."/>
            <person name="Rosso M.-N."/>
            <person name="Henrissat B."/>
            <person name="Hibbett D."/>
            <person name="Martinez A.T."/>
            <person name="Grigoriev I.V."/>
        </authorList>
    </citation>
    <scope>NUCLEOTIDE SEQUENCE</scope>
    <source>
        <strain evidence="3">CBS 506.95</strain>
    </source>
</reference>
<sequence length="809" mass="90805">MALDTATMTAIVVVACISLVVYRVYWSPFRPSLKTKQPRRSNGEKTRPSAYILSNKVTHVRHLPASSKHSFTYPTISLLISLDALESGALDLPALRPRSPNWMTGCTHLLQTLLRGTLFSYGGLFFRLTGIRPDGYLMRGKGTIREKLERMLRERGVLHDADTRNGTSKFVDGIQETQPRVPTQDSQDIRKAANANMKNADLNTQTRLITKSPRTLGGVWMLTMPSFLGWEGINPLTVYFCYDMRGEFRVCVLEIHNTFGESHIHILQAGVHEDELPPSASPTKQCQWTFPRQFHVSPFNDREGWYRVRVDVPEGPPVPTSFTIRGGENVSTTNTGRTTQFEPPPVCFEDEGKALNPKPAVRVYLLEPAQRHSDAGILHDKPGQTPRPNIRKSSIGSGLTTDRSKSTPSSSPGYSEPTTSPSRSNLKLTALIIPVTSTPLTSRSLLRALTRQPWDLWSSMARIVWEAGVLHYGKRLAIRLRPSMRHFGARLVGTDSAVLDEGSVEATREADRHSEEQAKEKREKQGPPGHRDGGIRWIQAGWMERYARWRVERWLSGRERAQAECMRDDKSQLLEGDTGHEVVVRIVPGNVYEDVQEFHVRVGSGPRRTSPQIAPLSDTAPSPAAPLSSSSKLKQPTSTQTITPLPTKTLTISLLSPQFFTLLLRAPNARCAYLMGGDVAKEQEGAFGVSDWKVFEDLFSGPGFIEEKREEISLLQRFRWWAVPERVRELDRAQKAEGGVSMTPRGHFLDLGPPRVGSLKEDTTSFSYLKEKVKNLAIYIADFVVILLLVWMDVLERWIFWSVGVRVVE</sequence>
<feature type="transmembrane region" description="Helical" evidence="2">
    <location>
        <begin position="6"/>
        <end position="26"/>
    </location>
</feature>
<keyword evidence="4" id="KW-1185">Reference proteome</keyword>
<dbReference type="Pfam" id="PF07103">
    <property type="entry name" value="DUF1365"/>
    <property type="match status" value="1"/>
</dbReference>
<feature type="region of interest" description="Disordered" evidence="1">
    <location>
        <begin position="373"/>
        <end position="425"/>
    </location>
</feature>
<comment type="caution">
    <text evidence="3">The sequence shown here is derived from an EMBL/GenBank/DDBJ whole genome shotgun (WGS) entry which is preliminary data.</text>
</comment>
<evidence type="ECO:0000313" key="4">
    <source>
        <dbReference type="Proteomes" id="UP000807306"/>
    </source>
</evidence>
<feature type="compositionally biased region" description="Low complexity" evidence="1">
    <location>
        <begin position="614"/>
        <end position="642"/>
    </location>
</feature>
<feature type="region of interest" description="Disordered" evidence="1">
    <location>
        <begin position="502"/>
        <end position="534"/>
    </location>
</feature>
<dbReference type="OrthoDB" id="3340520at2759"/>
<evidence type="ECO:0000256" key="2">
    <source>
        <dbReference type="SAM" id="Phobius"/>
    </source>
</evidence>
<feature type="compositionally biased region" description="Polar residues" evidence="1">
    <location>
        <begin position="329"/>
        <end position="341"/>
    </location>
</feature>
<feature type="compositionally biased region" description="Basic and acidic residues" evidence="1">
    <location>
        <begin position="373"/>
        <end position="382"/>
    </location>
</feature>
<dbReference type="AlphaFoldDB" id="A0A9P6EBR4"/>
<dbReference type="PANTHER" id="PTHR33973:SF4">
    <property type="entry name" value="OS07G0153300 PROTEIN"/>
    <property type="match status" value="1"/>
</dbReference>
<feature type="compositionally biased region" description="Basic and acidic residues" evidence="1">
    <location>
        <begin position="506"/>
        <end position="534"/>
    </location>
</feature>
<dbReference type="InterPro" id="IPR010775">
    <property type="entry name" value="DUF1365"/>
</dbReference>